<keyword evidence="3" id="KW-1185">Reference proteome</keyword>
<reference evidence="2 3" key="1">
    <citation type="submission" date="2024-11" db="EMBL/GenBank/DDBJ databases">
        <title>Chromosome-level genome assembly of the freshwater bivalve Anodonta woodiana.</title>
        <authorList>
            <person name="Chen X."/>
        </authorList>
    </citation>
    <scope>NUCLEOTIDE SEQUENCE [LARGE SCALE GENOMIC DNA]</scope>
    <source>
        <strain evidence="2">MN2024</strain>
        <tissue evidence="2">Gills</tissue>
    </source>
</reference>
<dbReference type="Proteomes" id="UP001634394">
    <property type="component" value="Unassembled WGS sequence"/>
</dbReference>
<gene>
    <name evidence="2" type="ORF">ACJMK2_017694</name>
</gene>
<feature type="region of interest" description="Disordered" evidence="1">
    <location>
        <begin position="187"/>
        <end position="236"/>
    </location>
</feature>
<name>A0ABD3UB39_SINWO</name>
<evidence type="ECO:0000313" key="3">
    <source>
        <dbReference type="Proteomes" id="UP001634394"/>
    </source>
</evidence>
<accession>A0ABD3UB39</accession>
<organism evidence="2 3">
    <name type="scientific">Sinanodonta woodiana</name>
    <name type="common">Chinese pond mussel</name>
    <name type="synonym">Anodonta woodiana</name>
    <dbReference type="NCBI Taxonomy" id="1069815"/>
    <lineage>
        <taxon>Eukaryota</taxon>
        <taxon>Metazoa</taxon>
        <taxon>Spiralia</taxon>
        <taxon>Lophotrochozoa</taxon>
        <taxon>Mollusca</taxon>
        <taxon>Bivalvia</taxon>
        <taxon>Autobranchia</taxon>
        <taxon>Heteroconchia</taxon>
        <taxon>Palaeoheterodonta</taxon>
        <taxon>Unionida</taxon>
        <taxon>Unionoidea</taxon>
        <taxon>Unionidae</taxon>
        <taxon>Unioninae</taxon>
        <taxon>Sinanodonta</taxon>
    </lineage>
</organism>
<proteinExistence type="predicted"/>
<sequence>MDFDQKLLEKEINELYEREISRFDRKEFASGLVFKKKLKRSFSHSLSSLSNSLNSSLDEVKAMEPTHLRQKLNTNVIDLSNFSESVGDACIFKKRRFDRTVLNCSEDKTNVLNLTLPQSILNIEITGSKDSVINSSLVCPQPDFLSASQNIADKTCQKENEEHGGQKLHPARRLSTEHAVPVLEATHPKREKNKMKTSYIAGETTVDEDSTDSYESGITARDRKLSRESLDKSRNKDTCQNLRNKRMSCKQNQRLKASTNDNKIYKSNQVQDSNINSRLQQMLLDDNLEISKNCDVQGKKFSKRKKTFLRKKSANGKSLNKDDATIIDEKMKDSNFACEIRSNRRTEGICKKQSCHNQITGKGNCYHISVLSCPESNSSNNKTVIRKKHEYAKIRNLKDSSSDQRSHTAVRSQQIMDKTYVSHINVGGIKSYQSSSQGLNSESENSVGQVSLSVRKPGEKPCTANKAEMDLSHLRETHTTDISGTENFIPTASMRWINIDSTGLRNRQTSLAGLGSLYQRGQLRWDCIVSEFCNF</sequence>
<comment type="caution">
    <text evidence="2">The sequence shown here is derived from an EMBL/GenBank/DDBJ whole genome shotgun (WGS) entry which is preliminary data.</text>
</comment>
<protein>
    <submittedName>
        <fullName evidence="2">Uncharacterized protein</fullName>
    </submittedName>
</protein>
<feature type="compositionally biased region" description="Basic and acidic residues" evidence="1">
    <location>
        <begin position="220"/>
        <end position="236"/>
    </location>
</feature>
<dbReference type="EMBL" id="JBJQND010000016">
    <property type="protein sequence ID" value="KAL3846729.1"/>
    <property type="molecule type" value="Genomic_DNA"/>
</dbReference>
<evidence type="ECO:0000313" key="2">
    <source>
        <dbReference type="EMBL" id="KAL3846729.1"/>
    </source>
</evidence>
<dbReference type="AlphaFoldDB" id="A0ABD3UB39"/>
<evidence type="ECO:0000256" key="1">
    <source>
        <dbReference type="SAM" id="MobiDB-lite"/>
    </source>
</evidence>